<protein>
    <submittedName>
        <fullName evidence="1">Uncharacterized protein</fullName>
    </submittedName>
</protein>
<keyword evidence="2" id="KW-1185">Reference proteome</keyword>
<evidence type="ECO:0000313" key="1">
    <source>
        <dbReference type="EMBL" id="KAL3498433.1"/>
    </source>
</evidence>
<dbReference type="Proteomes" id="UP001630127">
    <property type="component" value="Unassembled WGS sequence"/>
</dbReference>
<evidence type="ECO:0000313" key="2">
    <source>
        <dbReference type="Proteomes" id="UP001630127"/>
    </source>
</evidence>
<dbReference type="AlphaFoldDB" id="A0ABD2XTP0"/>
<name>A0ABD2XTP0_9GENT</name>
<organism evidence="1 2">
    <name type="scientific">Cinchona calisaya</name>
    <dbReference type="NCBI Taxonomy" id="153742"/>
    <lineage>
        <taxon>Eukaryota</taxon>
        <taxon>Viridiplantae</taxon>
        <taxon>Streptophyta</taxon>
        <taxon>Embryophyta</taxon>
        <taxon>Tracheophyta</taxon>
        <taxon>Spermatophyta</taxon>
        <taxon>Magnoliopsida</taxon>
        <taxon>eudicotyledons</taxon>
        <taxon>Gunneridae</taxon>
        <taxon>Pentapetalae</taxon>
        <taxon>asterids</taxon>
        <taxon>lamiids</taxon>
        <taxon>Gentianales</taxon>
        <taxon>Rubiaceae</taxon>
        <taxon>Cinchonoideae</taxon>
        <taxon>Cinchoneae</taxon>
        <taxon>Cinchona</taxon>
    </lineage>
</organism>
<dbReference type="EMBL" id="JBJUIK010000017">
    <property type="protein sequence ID" value="KAL3498433.1"/>
    <property type="molecule type" value="Genomic_DNA"/>
</dbReference>
<reference evidence="1 2" key="1">
    <citation type="submission" date="2024-11" db="EMBL/GenBank/DDBJ databases">
        <title>A near-complete genome assembly of Cinchona calisaya.</title>
        <authorList>
            <person name="Lian D.C."/>
            <person name="Zhao X.W."/>
            <person name="Wei L."/>
        </authorList>
    </citation>
    <scope>NUCLEOTIDE SEQUENCE [LARGE SCALE GENOMIC DNA]</scope>
    <source>
        <tissue evidence="1">Nenye</tissue>
    </source>
</reference>
<accession>A0ABD2XTP0</accession>
<comment type="caution">
    <text evidence="1">The sequence shown here is derived from an EMBL/GenBank/DDBJ whole genome shotgun (WGS) entry which is preliminary data.</text>
</comment>
<gene>
    <name evidence="1" type="ORF">ACH5RR_041165</name>
</gene>
<sequence>MRSVKKKKKKRQREIDKTYQKRELSKGLQWKQHKENAVRIEVDVICCQKRERFEIGIVAKKPNDCALLEEALLKRRTDTHAIIEVEVIKLSLIKAMENGWKNI</sequence>
<proteinExistence type="predicted"/>